<dbReference type="PROSITE" id="PS51257">
    <property type="entry name" value="PROKAR_LIPOPROTEIN"/>
    <property type="match status" value="1"/>
</dbReference>
<name>A0A344LUZ9_9FLAO</name>
<gene>
    <name evidence="1" type="ORF">HYN86_14500</name>
</gene>
<dbReference type="EMBL" id="CP030261">
    <property type="protein sequence ID" value="AXB57741.1"/>
    <property type="molecule type" value="Genomic_DNA"/>
</dbReference>
<dbReference type="Proteomes" id="UP000251561">
    <property type="component" value="Chromosome"/>
</dbReference>
<dbReference type="RefSeq" id="WP_113678685.1">
    <property type="nucleotide sequence ID" value="NZ_CP030261.1"/>
</dbReference>
<reference evidence="1 2" key="1">
    <citation type="submission" date="2018-06" db="EMBL/GenBank/DDBJ databases">
        <title>Genome sequencing of Flavobacterium.</title>
        <authorList>
            <person name="Baek M.-G."/>
            <person name="Yi H."/>
        </authorList>
    </citation>
    <scope>NUCLEOTIDE SEQUENCE [LARGE SCALE GENOMIC DNA]</scope>
    <source>
        <strain evidence="1 2">HYN0086</strain>
    </source>
</reference>
<keyword evidence="2" id="KW-1185">Reference proteome</keyword>
<dbReference type="KEGG" id="ffl:HYN86_14500"/>
<dbReference type="OrthoDB" id="646079at2"/>
<proteinExistence type="predicted"/>
<organism evidence="1 2">
    <name type="scientific">Flavobacterium fluviale</name>
    <dbReference type="NCBI Taxonomy" id="2249356"/>
    <lineage>
        <taxon>Bacteria</taxon>
        <taxon>Pseudomonadati</taxon>
        <taxon>Bacteroidota</taxon>
        <taxon>Flavobacteriia</taxon>
        <taxon>Flavobacteriales</taxon>
        <taxon>Flavobacteriaceae</taxon>
        <taxon>Flavobacterium</taxon>
    </lineage>
</organism>
<protein>
    <submittedName>
        <fullName evidence="1">Uncharacterized protein</fullName>
    </submittedName>
</protein>
<evidence type="ECO:0000313" key="2">
    <source>
        <dbReference type="Proteomes" id="UP000251561"/>
    </source>
</evidence>
<evidence type="ECO:0000313" key="1">
    <source>
        <dbReference type="EMBL" id="AXB57741.1"/>
    </source>
</evidence>
<dbReference type="AlphaFoldDB" id="A0A344LUZ9"/>
<accession>A0A344LUZ9</accession>
<sequence length="230" mass="25959">MKSLLLCIAISLSMFSCTNDQESLPKLSKDFKDESSSKVTDATNPNNPFDQIGLDYYNHFKNFELENGPVKNQAQLIEQLLYLNDKGDIKGKTNKSVITITPEMIAVILADPENKLIELINDASLSISVKNNLTYFVSELVDKQDDDYDDVHNYILDYEGGVIADSVLIQEEKDTILKVSAISRYSLYAEARKRDRDWETSVTNKPSKGIDLKGNEITMVKLAVVFNNLY</sequence>